<name>A0AAU0MXT1_9GAMM</name>
<evidence type="ECO:0000313" key="3">
    <source>
        <dbReference type="Proteomes" id="UP001302477"/>
    </source>
</evidence>
<evidence type="ECO:0000313" key="2">
    <source>
        <dbReference type="EMBL" id="WOX05010.1"/>
    </source>
</evidence>
<dbReference type="KEGG" id="mpaf:R5R33_14870"/>
<keyword evidence="3" id="KW-1185">Reference proteome</keyword>
<dbReference type="Proteomes" id="UP001302477">
    <property type="component" value="Chromosome"/>
</dbReference>
<dbReference type="RefSeq" id="WP_318953484.1">
    <property type="nucleotide sequence ID" value="NZ_CP137555.1"/>
</dbReference>
<dbReference type="EMBL" id="CP137555">
    <property type="protein sequence ID" value="WOX05010.1"/>
    <property type="molecule type" value="Genomic_DNA"/>
</dbReference>
<dbReference type="AlphaFoldDB" id="A0AAU0MXT1"/>
<reference evidence="2 3" key="1">
    <citation type="submission" date="2023-10" db="EMBL/GenBank/DDBJ databases">
        <title>Description of Microbulbifer bruguierae sp. nov., isolated from the sediments of mangrove plant Bruguiera sexangula and comparative genomic analyses of the genus Microbulbifer.</title>
        <authorList>
            <person name="Long M."/>
        </authorList>
    </citation>
    <scope>NUCLEOTIDE SEQUENCE [LARGE SCALE GENOMIC DNA]</scope>
    <source>
        <strain evidence="2 3">SPO729</strain>
    </source>
</reference>
<evidence type="ECO:0000256" key="1">
    <source>
        <dbReference type="SAM" id="MobiDB-lite"/>
    </source>
</evidence>
<proteinExistence type="predicted"/>
<dbReference type="InterPro" id="IPR021936">
    <property type="entry name" value="DUF3549"/>
</dbReference>
<accession>A0AAU0MXT1</accession>
<sequence>MTDASKPSQPTSSAPVNEEPPSTLSELIAAADFDLRWFDLGRRVQPIGRKVAQDFERGTAPWPHPYLRQAWCGLLLWPKGKSAADGKGETTEPVVWFLRLPLDEQGKLLLSVRDRFLEQLQQALFSPSPDEPCANGIPTAPAKSLQQALDDSGLMFAPAADKRAVFHAKSARFLNRDASDHYAAARAYAKDPASFPWEQLALQGIADLAVRWEEEKPQLLKTLPRFATPALISLCQCLESEAIDHQIAEPLIRRAQQSLASETPDFNLITAVVRGLSHSVAAGMRQQFLLQLLLSEAGAHGEVLAAIGSRCSEDLQQPEVASAWLEKLSASQPQQTFNLLLTDLLFLPQLRNVLLGVLRNPERPESVARAFGAFLQPTGK</sequence>
<gene>
    <name evidence="2" type="ORF">R5R33_14870</name>
</gene>
<dbReference type="Pfam" id="PF12069">
    <property type="entry name" value="DUF3549"/>
    <property type="match status" value="1"/>
</dbReference>
<protein>
    <submittedName>
        <fullName evidence="2">DUF3549 family protein</fullName>
    </submittedName>
</protein>
<organism evidence="2 3">
    <name type="scientific">Microbulbifer pacificus</name>
    <dbReference type="NCBI Taxonomy" id="407164"/>
    <lineage>
        <taxon>Bacteria</taxon>
        <taxon>Pseudomonadati</taxon>
        <taxon>Pseudomonadota</taxon>
        <taxon>Gammaproteobacteria</taxon>
        <taxon>Cellvibrionales</taxon>
        <taxon>Microbulbiferaceae</taxon>
        <taxon>Microbulbifer</taxon>
    </lineage>
</organism>
<feature type="region of interest" description="Disordered" evidence="1">
    <location>
        <begin position="1"/>
        <end position="22"/>
    </location>
</feature>